<name>A0A9J6F5E7_RHIMP</name>
<feature type="region of interest" description="Disordered" evidence="1">
    <location>
        <begin position="57"/>
        <end position="86"/>
    </location>
</feature>
<protein>
    <submittedName>
        <fullName evidence="2">Uncharacterized protein</fullName>
    </submittedName>
</protein>
<keyword evidence="3" id="KW-1185">Reference proteome</keyword>
<dbReference type="AlphaFoldDB" id="A0A9J6F5E7"/>
<evidence type="ECO:0000313" key="3">
    <source>
        <dbReference type="Proteomes" id="UP000821866"/>
    </source>
</evidence>
<evidence type="ECO:0000256" key="1">
    <source>
        <dbReference type="SAM" id="MobiDB-lite"/>
    </source>
</evidence>
<gene>
    <name evidence="2" type="ORF">HPB51_014625</name>
</gene>
<reference evidence="2" key="2">
    <citation type="submission" date="2021-09" db="EMBL/GenBank/DDBJ databases">
        <authorList>
            <person name="Jia N."/>
            <person name="Wang J."/>
            <person name="Shi W."/>
            <person name="Du L."/>
            <person name="Sun Y."/>
            <person name="Zhan W."/>
            <person name="Jiang J."/>
            <person name="Wang Q."/>
            <person name="Zhang B."/>
            <person name="Ji P."/>
            <person name="Sakyi L.B."/>
            <person name="Cui X."/>
            <person name="Yuan T."/>
            <person name="Jiang B."/>
            <person name="Yang W."/>
            <person name="Lam T.T.-Y."/>
            <person name="Chang Q."/>
            <person name="Ding S."/>
            <person name="Wang X."/>
            <person name="Zhu J."/>
            <person name="Ruan X."/>
            <person name="Zhao L."/>
            <person name="Wei J."/>
            <person name="Que T."/>
            <person name="Du C."/>
            <person name="Cheng J."/>
            <person name="Dai P."/>
            <person name="Han X."/>
            <person name="Huang E."/>
            <person name="Gao Y."/>
            <person name="Liu J."/>
            <person name="Shao H."/>
            <person name="Ye R."/>
            <person name="Li L."/>
            <person name="Wei W."/>
            <person name="Wang X."/>
            <person name="Wang C."/>
            <person name="Huo Q."/>
            <person name="Li W."/>
            <person name="Guo W."/>
            <person name="Chen H."/>
            <person name="Chen S."/>
            <person name="Zhou L."/>
            <person name="Zhou L."/>
            <person name="Ni X."/>
            <person name="Tian J."/>
            <person name="Zhou Y."/>
            <person name="Sheng Y."/>
            <person name="Liu T."/>
            <person name="Pan Y."/>
            <person name="Xia L."/>
            <person name="Li J."/>
            <person name="Zhao F."/>
            <person name="Cao W."/>
        </authorList>
    </citation>
    <scope>NUCLEOTIDE SEQUENCE</scope>
    <source>
        <strain evidence="2">Rmic-2018</strain>
        <tissue evidence="2">Larvae</tissue>
    </source>
</reference>
<reference evidence="2" key="1">
    <citation type="journal article" date="2020" name="Cell">
        <title>Large-Scale Comparative Analyses of Tick Genomes Elucidate Their Genetic Diversity and Vector Capacities.</title>
        <authorList>
            <consortium name="Tick Genome and Microbiome Consortium (TIGMIC)"/>
            <person name="Jia N."/>
            <person name="Wang J."/>
            <person name="Shi W."/>
            <person name="Du L."/>
            <person name="Sun Y."/>
            <person name="Zhan W."/>
            <person name="Jiang J.F."/>
            <person name="Wang Q."/>
            <person name="Zhang B."/>
            <person name="Ji P."/>
            <person name="Bell-Sakyi L."/>
            <person name="Cui X.M."/>
            <person name="Yuan T.T."/>
            <person name="Jiang B.G."/>
            <person name="Yang W.F."/>
            <person name="Lam T.T."/>
            <person name="Chang Q.C."/>
            <person name="Ding S.J."/>
            <person name="Wang X.J."/>
            <person name="Zhu J.G."/>
            <person name="Ruan X.D."/>
            <person name="Zhao L."/>
            <person name="Wei J.T."/>
            <person name="Ye R.Z."/>
            <person name="Que T.C."/>
            <person name="Du C.H."/>
            <person name="Zhou Y.H."/>
            <person name="Cheng J.X."/>
            <person name="Dai P.F."/>
            <person name="Guo W.B."/>
            <person name="Han X.H."/>
            <person name="Huang E.J."/>
            <person name="Li L.F."/>
            <person name="Wei W."/>
            <person name="Gao Y.C."/>
            <person name="Liu J.Z."/>
            <person name="Shao H.Z."/>
            <person name="Wang X."/>
            <person name="Wang C.C."/>
            <person name="Yang T.C."/>
            <person name="Huo Q.B."/>
            <person name="Li W."/>
            <person name="Chen H.Y."/>
            <person name="Chen S.E."/>
            <person name="Zhou L.G."/>
            <person name="Ni X.B."/>
            <person name="Tian J.H."/>
            <person name="Sheng Y."/>
            <person name="Liu T."/>
            <person name="Pan Y.S."/>
            <person name="Xia L.Y."/>
            <person name="Li J."/>
            <person name="Zhao F."/>
            <person name="Cao W.C."/>
        </authorList>
    </citation>
    <scope>NUCLEOTIDE SEQUENCE</scope>
    <source>
        <strain evidence="2">Rmic-2018</strain>
    </source>
</reference>
<feature type="compositionally biased region" description="Basic and acidic residues" evidence="1">
    <location>
        <begin position="59"/>
        <end position="68"/>
    </location>
</feature>
<dbReference type="Proteomes" id="UP000821866">
    <property type="component" value="Chromosome 1"/>
</dbReference>
<dbReference type="EMBL" id="JABSTU010000001">
    <property type="protein sequence ID" value="KAH8041344.1"/>
    <property type="molecule type" value="Genomic_DNA"/>
</dbReference>
<comment type="caution">
    <text evidence="2">The sequence shown here is derived from an EMBL/GenBank/DDBJ whole genome shotgun (WGS) entry which is preliminary data.</text>
</comment>
<sequence>MHRCYHQAYALDICTPREKSACATGRNRCSESVSSTGAWQARAPACHGCDVSARSRRSWSRDSHEPVTRLRAPGLPSGHSRSGDVTLSTHLPRVRRQPARKRRSMIVLKGEGEAGYLSFPPTSSFSPCRYFSERERVSEESGGLCPPRLAACRPSRVLARSRPVPGRQVGFFANVFTVGGDKPEQEGDAAAPASVLRELSLNPSSTPLPRRPLTASDHSAAASKLGSEFVIRSLCQRYRHIWVLIG</sequence>
<proteinExistence type="predicted"/>
<accession>A0A9J6F5E7</accession>
<evidence type="ECO:0000313" key="2">
    <source>
        <dbReference type="EMBL" id="KAH8041344.1"/>
    </source>
</evidence>
<organism evidence="2 3">
    <name type="scientific">Rhipicephalus microplus</name>
    <name type="common">Cattle tick</name>
    <name type="synonym">Boophilus microplus</name>
    <dbReference type="NCBI Taxonomy" id="6941"/>
    <lineage>
        <taxon>Eukaryota</taxon>
        <taxon>Metazoa</taxon>
        <taxon>Ecdysozoa</taxon>
        <taxon>Arthropoda</taxon>
        <taxon>Chelicerata</taxon>
        <taxon>Arachnida</taxon>
        <taxon>Acari</taxon>
        <taxon>Parasitiformes</taxon>
        <taxon>Ixodida</taxon>
        <taxon>Ixodoidea</taxon>
        <taxon>Ixodidae</taxon>
        <taxon>Rhipicephalinae</taxon>
        <taxon>Rhipicephalus</taxon>
        <taxon>Boophilus</taxon>
    </lineage>
</organism>